<evidence type="ECO:0000256" key="1">
    <source>
        <dbReference type="SAM" id="MobiDB-lite"/>
    </source>
</evidence>
<reference evidence="3" key="1">
    <citation type="journal article" date="2017" name="Int. J. Syst. Evol. Microbiol.">
        <title>Notoacmeibacter marinus gen. nov., sp. nov., isolated from the gut of a limpet and proposal of Notoacmeibacteraceae fam. nov. in the order Rhizobiales of the class Alphaproteobacteria.</title>
        <authorList>
            <person name="Huang Z."/>
            <person name="Guo F."/>
            <person name="Lai Q."/>
        </authorList>
    </citation>
    <scope>NUCLEOTIDE SEQUENCE [LARGE SCALE GENOMIC DNA]</scope>
    <source>
        <strain evidence="3">XMTR2A4</strain>
    </source>
</reference>
<comment type="caution">
    <text evidence="2">The sequence shown here is derived from an EMBL/GenBank/DDBJ whole genome shotgun (WGS) entry which is preliminary data.</text>
</comment>
<evidence type="ECO:0000313" key="2">
    <source>
        <dbReference type="EMBL" id="OXT00844.1"/>
    </source>
</evidence>
<dbReference type="SUPFAM" id="SSF55073">
    <property type="entry name" value="Nucleotide cyclase"/>
    <property type="match status" value="1"/>
</dbReference>
<dbReference type="AlphaFoldDB" id="A0A231UYA0"/>
<gene>
    <name evidence="2" type="ORF">B7H23_12280</name>
</gene>
<dbReference type="EMBL" id="NBYO01000002">
    <property type="protein sequence ID" value="OXT00844.1"/>
    <property type="molecule type" value="Genomic_DNA"/>
</dbReference>
<sequence length="554" mass="59492">MLPNRLADASPASSDPQPKCASLDLFSADAIHRQLDRIVASDEFRQSRRLCAFLQFIVGETLAGRAATLKELVIAQEVFDRSHDFDPRDSSVVRVEAGRLRSRLEKFYKATGSDHELVVDLPKGSYVPVFRRTGERLSGKEDALAAGTAPAFAPTQDGQRISVILACTVRPGSEKLADDPGFASSPNAGTALLRSTVESTLPDFVGRIVASDDHAVIAEFQSASDAIGAAFAIQANVEDVVATWDTHAKMSASIGIHIDTLHFEGDNLHGPAVVEARHLMKLPELATIAISGTVYESLSMQDANRFHFLGSQLAADGQRRYRAYAMVPSANGHKSDDTPGSEPVETFTGPHLRGSSTPRGNLISASSRRIASLAPMTRRIGIRKQWLPIAALLASALAVALSVDAVRQPFTQAFAATFSADAEPSIAVFPLQEIGTPLAADAVSESLTAEIITELTGVEGLAVRSHAATQPYRGQMVDVQKFGGEMDVSYVLQGHVLKDNQLLHVMVELVDVTTGTNRWARSVDIPLTTDSDVMKAQKAAANEIRRNVVNALNQ</sequence>
<protein>
    <submittedName>
        <fullName evidence="2">Uncharacterized protein</fullName>
    </submittedName>
</protein>
<dbReference type="InterPro" id="IPR029787">
    <property type="entry name" value="Nucleotide_cyclase"/>
</dbReference>
<dbReference type="Proteomes" id="UP000215405">
    <property type="component" value="Unassembled WGS sequence"/>
</dbReference>
<accession>A0A231UYA0</accession>
<dbReference type="Gene3D" id="3.30.70.1230">
    <property type="entry name" value="Nucleotide cyclase"/>
    <property type="match status" value="1"/>
</dbReference>
<evidence type="ECO:0000313" key="3">
    <source>
        <dbReference type="Proteomes" id="UP000215405"/>
    </source>
</evidence>
<organism evidence="2 3">
    <name type="scientific">Notoacmeibacter marinus</name>
    <dbReference type="NCBI Taxonomy" id="1876515"/>
    <lineage>
        <taxon>Bacteria</taxon>
        <taxon>Pseudomonadati</taxon>
        <taxon>Pseudomonadota</taxon>
        <taxon>Alphaproteobacteria</taxon>
        <taxon>Hyphomicrobiales</taxon>
        <taxon>Notoacmeibacteraceae</taxon>
        <taxon>Notoacmeibacter</taxon>
    </lineage>
</organism>
<name>A0A231UYA0_9HYPH</name>
<proteinExistence type="predicted"/>
<keyword evidence="3" id="KW-1185">Reference proteome</keyword>
<feature type="region of interest" description="Disordered" evidence="1">
    <location>
        <begin position="330"/>
        <end position="359"/>
    </location>
</feature>